<dbReference type="InterPro" id="IPR052147">
    <property type="entry name" value="PP2-like/Lectin"/>
</dbReference>
<name>A0A1S4BT05_TOBAC</name>
<dbReference type="AlphaFoldDB" id="A0A1S4BT05"/>
<dbReference type="Proteomes" id="UP000790787">
    <property type="component" value="Chromosome 3"/>
</dbReference>
<dbReference type="GeneID" id="107811568"/>
<organism evidence="1 2">
    <name type="scientific">Nicotiana tabacum</name>
    <name type="common">Common tobacco</name>
    <dbReference type="NCBI Taxonomy" id="4097"/>
    <lineage>
        <taxon>Eukaryota</taxon>
        <taxon>Viridiplantae</taxon>
        <taxon>Streptophyta</taxon>
        <taxon>Embryophyta</taxon>
        <taxon>Tracheophyta</taxon>
        <taxon>Spermatophyta</taxon>
        <taxon>Magnoliopsida</taxon>
        <taxon>eudicotyledons</taxon>
        <taxon>Gunneridae</taxon>
        <taxon>Pentapetalae</taxon>
        <taxon>asterids</taxon>
        <taxon>lamiids</taxon>
        <taxon>Solanales</taxon>
        <taxon>Solanaceae</taxon>
        <taxon>Nicotianoideae</taxon>
        <taxon>Nicotianeae</taxon>
        <taxon>Nicotiana</taxon>
    </lineage>
</organism>
<dbReference type="KEGG" id="nta:107811568"/>
<sequence>MDSNSHYEGNHISYKIENGFEIYPSGLNIIWGQDARYWKLPQGKEPAELVQVSWLEVTGYCDQVEPNVTYDVKFQLKLTPDAFGWNDLPIYFMVKSGSGSLWKKLNLTKDAPTNSDGIYVVPNNLTVTVGKGGNDGNNLYFGLYEVWSGKWKGGLVIQKVIITKSVEG</sequence>
<dbReference type="PaxDb" id="4097-A0A1S4BT05"/>
<dbReference type="OMA" id="NELPLYF"/>
<dbReference type="GO" id="GO:0030246">
    <property type="term" value="F:carbohydrate binding"/>
    <property type="evidence" value="ECO:0007669"/>
    <property type="project" value="InterPro"/>
</dbReference>
<dbReference type="OrthoDB" id="2107747at2759"/>
<dbReference type="PANTHER" id="PTHR48478">
    <property type="entry name" value="LECTIN-LIKE"/>
    <property type="match status" value="1"/>
</dbReference>
<dbReference type="Pfam" id="PF14299">
    <property type="entry name" value="PP2"/>
    <property type="match status" value="1"/>
</dbReference>
<dbReference type="PANTHER" id="PTHR48478:SF1">
    <property type="entry name" value="LECTIN-LIKE"/>
    <property type="match status" value="1"/>
</dbReference>
<accession>A0A1S4BT05</accession>
<dbReference type="InterPro" id="IPR025886">
    <property type="entry name" value="PP2-like"/>
</dbReference>
<reference evidence="2" key="2">
    <citation type="submission" date="2025-08" db="UniProtKB">
        <authorList>
            <consortium name="RefSeq"/>
        </authorList>
    </citation>
    <scope>IDENTIFICATION</scope>
    <source>
        <tissue evidence="2">Leaf</tissue>
    </source>
</reference>
<reference evidence="1" key="1">
    <citation type="journal article" date="2014" name="Nat. Commun.">
        <title>The tobacco genome sequence and its comparison with those of tomato and potato.</title>
        <authorList>
            <person name="Sierro N."/>
            <person name="Battey J.N."/>
            <person name="Ouadi S."/>
            <person name="Bakaher N."/>
            <person name="Bovet L."/>
            <person name="Willig A."/>
            <person name="Goepfert S."/>
            <person name="Peitsch M.C."/>
            <person name="Ivanov N.V."/>
        </authorList>
    </citation>
    <scope>NUCLEOTIDE SEQUENCE [LARGE SCALE GENOMIC DNA]</scope>
</reference>
<dbReference type="RefSeq" id="XP_016492012.1">
    <property type="nucleotide sequence ID" value="XM_016636526.2"/>
</dbReference>
<dbReference type="RefSeq" id="XP_016492012.1">
    <property type="nucleotide sequence ID" value="XM_016636526.1"/>
</dbReference>
<evidence type="ECO:0000313" key="2">
    <source>
        <dbReference type="RefSeq" id="XP_016492012.1"/>
    </source>
</evidence>
<dbReference type="STRING" id="4097.A0A1S4BT05"/>
<proteinExistence type="predicted"/>
<keyword evidence="1" id="KW-1185">Reference proteome</keyword>
<evidence type="ECO:0000313" key="1">
    <source>
        <dbReference type="Proteomes" id="UP000790787"/>
    </source>
</evidence>
<protein>
    <submittedName>
        <fullName evidence="2">Protein PHLOEM PROTEIN 2-LIKE A9</fullName>
    </submittedName>
</protein>
<gene>
    <name evidence="2" type="primary">LOC107811568</name>
</gene>